<name>A0A9D1JHX6_9FIRM</name>
<keyword evidence="3 5" id="KW-0378">Hydrolase</keyword>
<dbReference type="Gene3D" id="3.10.300.10">
    <property type="entry name" value="Methylpurine-DNA glycosylase (MPG)"/>
    <property type="match status" value="2"/>
</dbReference>
<dbReference type="Pfam" id="PF02245">
    <property type="entry name" value="Pur_DNA_glyco"/>
    <property type="match status" value="1"/>
</dbReference>
<comment type="caution">
    <text evidence="7">The sequence shown here is derived from an EMBL/GenBank/DDBJ whole genome shotgun (WGS) entry which is preliminary data.</text>
</comment>
<dbReference type="GO" id="GO:0003905">
    <property type="term" value="F:alkylbase DNA N-glycosylase activity"/>
    <property type="evidence" value="ECO:0007669"/>
    <property type="project" value="InterPro"/>
</dbReference>
<evidence type="ECO:0000313" key="7">
    <source>
        <dbReference type="EMBL" id="HIS24344.1"/>
    </source>
</evidence>
<dbReference type="HAMAP" id="MF_00527">
    <property type="entry name" value="3MGH"/>
    <property type="match status" value="1"/>
</dbReference>
<organism evidence="7 8">
    <name type="scientific">Candidatus Faeciplasma gallinarum</name>
    <dbReference type="NCBI Taxonomy" id="2840799"/>
    <lineage>
        <taxon>Bacteria</taxon>
        <taxon>Bacillati</taxon>
        <taxon>Bacillota</taxon>
        <taxon>Clostridia</taxon>
        <taxon>Eubacteriales</taxon>
        <taxon>Oscillospiraceae</taxon>
        <taxon>Oscillospiraceae incertae sedis</taxon>
        <taxon>Candidatus Faeciplasma</taxon>
    </lineage>
</organism>
<accession>A0A9D1JHX6</accession>
<dbReference type="GO" id="GO:0003677">
    <property type="term" value="F:DNA binding"/>
    <property type="evidence" value="ECO:0007669"/>
    <property type="project" value="InterPro"/>
</dbReference>
<comment type="similarity">
    <text evidence="1 5">Belongs to the DNA glycosylase MPG family.</text>
</comment>
<dbReference type="Proteomes" id="UP000823982">
    <property type="component" value="Unassembled WGS sequence"/>
</dbReference>
<evidence type="ECO:0000313" key="8">
    <source>
        <dbReference type="Proteomes" id="UP000823982"/>
    </source>
</evidence>
<evidence type="ECO:0000256" key="3">
    <source>
        <dbReference type="ARBA" id="ARBA00022801"/>
    </source>
</evidence>
<dbReference type="GO" id="GO:0006284">
    <property type="term" value="P:base-excision repair"/>
    <property type="evidence" value="ECO:0007669"/>
    <property type="project" value="InterPro"/>
</dbReference>
<evidence type="ECO:0000256" key="6">
    <source>
        <dbReference type="SAM" id="MobiDB-lite"/>
    </source>
</evidence>
<protein>
    <recommendedName>
        <fullName evidence="5">Putative 3-methyladenine DNA glycosylase</fullName>
        <ecNumber evidence="5">3.2.2.-</ecNumber>
    </recommendedName>
</protein>
<evidence type="ECO:0000256" key="1">
    <source>
        <dbReference type="ARBA" id="ARBA00009232"/>
    </source>
</evidence>
<gene>
    <name evidence="7" type="ORF">IAD01_02950</name>
</gene>
<dbReference type="SUPFAM" id="SSF50486">
    <property type="entry name" value="FMT C-terminal domain-like"/>
    <property type="match status" value="1"/>
</dbReference>
<dbReference type="PANTHER" id="PTHR10429">
    <property type="entry name" value="DNA-3-METHYLADENINE GLYCOSYLASE"/>
    <property type="match status" value="1"/>
</dbReference>
<reference evidence="7" key="1">
    <citation type="submission" date="2020-10" db="EMBL/GenBank/DDBJ databases">
        <authorList>
            <person name="Gilroy R."/>
        </authorList>
    </citation>
    <scope>NUCLEOTIDE SEQUENCE</scope>
    <source>
        <strain evidence="7">CHK157-1446</strain>
    </source>
</reference>
<evidence type="ECO:0000256" key="5">
    <source>
        <dbReference type="HAMAP-Rule" id="MF_00527"/>
    </source>
</evidence>
<keyword evidence="4 5" id="KW-0234">DNA repair</keyword>
<dbReference type="EC" id="3.2.2.-" evidence="5"/>
<proteinExistence type="inferred from homology"/>
<dbReference type="InterPro" id="IPR036995">
    <property type="entry name" value="MPG_sf"/>
</dbReference>
<evidence type="ECO:0000256" key="2">
    <source>
        <dbReference type="ARBA" id="ARBA00022763"/>
    </source>
</evidence>
<evidence type="ECO:0000256" key="4">
    <source>
        <dbReference type="ARBA" id="ARBA00023204"/>
    </source>
</evidence>
<feature type="region of interest" description="Disordered" evidence="6">
    <location>
        <begin position="146"/>
        <end position="171"/>
    </location>
</feature>
<dbReference type="PANTHER" id="PTHR10429:SF0">
    <property type="entry name" value="DNA-3-METHYLADENINE GLYCOSYLASE"/>
    <property type="match status" value="1"/>
</dbReference>
<reference evidence="7" key="2">
    <citation type="journal article" date="2021" name="PeerJ">
        <title>Extensive microbial diversity within the chicken gut microbiome revealed by metagenomics and culture.</title>
        <authorList>
            <person name="Gilroy R."/>
            <person name="Ravi A."/>
            <person name="Getino M."/>
            <person name="Pursley I."/>
            <person name="Horton D.L."/>
            <person name="Alikhan N.F."/>
            <person name="Baker D."/>
            <person name="Gharbi K."/>
            <person name="Hall N."/>
            <person name="Watson M."/>
            <person name="Adriaenssens E.M."/>
            <person name="Foster-Nyarko E."/>
            <person name="Jarju S."/>
            <person name="Secka A."/>
            <person name="Antonio M."/>
            <person name="Oren A."/>
            <person name="Chaudhuri R.R."/>
            <person name="La Ragione R."/>
            <person name="Hildebrand F."/>
            <person name="Pallen M.J."/>
        </authorList>
    </citation>
    <scope>NUCLEOTIDE SEQUENCE</scope>
    <source>
        <strain evidence="7">CHK157-1446</strain>
    </source>
</reference>
<sequence>MSGERIGKELFLKPAWEVAPLILGAYICRRTPSGVIRLEISETECYFGEEDTACHACRGRTKRTQTLYHEGGEAYVYLCYGIHSLLNVVTGASGHPEGVLIRSAGGYDGPGKLTKALSVTCELNGEDLCVSDRLWVEYGNPHGSLTGSMPDSLQDSLSGSPSVHSALTDGPQGGMQGMVSNISGVVCRPRVGIAYASERDRQRLWNFSLPK</sequence>
<feature type="compositionally biased region" description="Polar residues" evidence="6">
    <location>
        <begin position="146"/>
        <end position="165"/>
    </location>
</feature>
<dbReference type="AlphaFoldDB" id="A0A9D1JHX6"/>
<dbReference type="InterPro" id="IPR003180">
    <property type="entry name" value="MPG"/>
</dbReference>
<keyword evidence="2 5" id="KW-0227">DNA damage</keyword>
<dbReference type="InterPro" id="IPR011034">
    <property type="entry name" value="Formyl_transferase-like_C_sf"/>
</dbReference>
<dbReference type="EMBL" id="DVIR01000030">
    <property type="protein sequence ID" value="HIS24344.1"/>
    <property type="molecule type" value="Genomic_DNA"/>
</dbReference>